<evidence type="ECO:0000313" key="9">
    <source>
        <dbReference type="EMBL" id="RSK42301.1"/>
    </source>
</evidence>
<dbReference type="GO" id="GO:0051287">
    <property type="term" value="F:NAD binding"/>
    <property type="evidence" value="ECO:0007669"/>
    <property type="project" value="InterPro"/>
</dbReference>
<dbReference type="AlphaFoldDB" id="A0A428K7I9"/>
<feature type="region of interest" description="Disordered" evidence="7">
    <location>
        <begin position="1"/>
        <end position="47"/>
    </location>
</feature>
<evidence type="ECO:0000256" key="2">
    <source>
        <dbReference type="ARBA" id="ARBA00022605"/>
    </source>
</evidence>
<dbReference type="GO" id="GO:0006526">
    <property type="term" value="P:L-arginine biosynthetic process"/>
    <property type="evidence" value="ECO:0007669"/>
    <property type="project" value="UniProtKB-UniRule"/>
</dbReference>
<evidence type="ECO:0000256" key="4">
    <source>
        <dbReference type="ARBA" id="ARBA00023002"/>
    </source>
</evidence>
<name>A0A428K7I9_9BACT</name>
<evidence type="ECO:0000256" key="3">
    <source>
        <dbReference type="ARBA" id="ARBA00022857"/>
    </source>
</evidence>
<feature type="active site" evidence="5 6">
    <location>
        <position position="185"/>
    </location>
</feature>
<protein>
    <recommendedName>
        <fullName evidence="5">N-acetyl-gamma-glutamyl-phosphate reductase</fullName>
        <shortName evidence="5">AGPR</shortName>
        <ecNumber evidence="5">1.2.1.38</ecNumber>
    </recommendedName>
    <alternativeName>
        <fullName evidence="5">N-acetyl-glutamate semialdehyde dehydrogenase</fullName>
        <shortName evidence="5">NAGSA dehydrogenase</shortName>
    </alternativeName>
</protein>
<dbReference type="PROSITE" id="PS01224">
    <property type="entry name" value="ARGC"/>
    <property type="match status" value="1"/>
</dbReference>
<dbReference type="Pfam" id="PF22698">
    <property type="entry name" value="Semialdhyde_dhC_1"/>
    <property type="match status" value="1"/>
</dbReference>
<feature type="domain" description="Semialdehyde dehydrogenase NAD-binding" evidence="8">
    <location>
        <begin position="53"/>
        <end position="177"/>
    </location>
</feature>
<comment type="pathway">
    <text evidence="5">Amino-acid biosynthesis; L-arginine biosynthesis; N(2)-acetyl-L-ornithine from L-glutamate: step 3/4.</text>
</comment>
<dbReference type="SUPFAM" id="SSF55347">
    <property type="entry name" value="Glyceraldehyde-3-phosphate dehydrogenase-like, C-terminal domain"/>
    <property type="match status" value="1"/>
</dbReference>
<dbReference type="CDD" id="cd17895">
    <property type="entry name" value="AGPR_1_N"/>
    <property type="match status" value="1"/>
</dbReference>
<reference evidence="9 10" key="1">
    <citation type="submission" date="2018-12" db="EMBL/GenBank/DDBJ databases">
        <authorList>
            <person name="Feng G."/>
            <person name="Zhu H."/>
        </authorList>
    </citation>
    <scope>NUCLEOTIDE SEQUENCE [LARGE SCALE GENOMIC DNA]</scope>
    <source>
        <strain evidence="9 10">LMG 26000</strain>
    </source>
</reference>
<comment type="catalytic activity">
    <reaction evidence="5">
        <text>N-acetyl-L-glutamate 5-semialdehyde + phosphate + NADP(+) = N-acetyl-L-glutamyl 5-phosphate + NADPH + H(+)</text>
        <dbReference type="Rhea" id="RHEA:21588"/>
        <dbReference type="ChEBI" id="CHEBI:15378"/>
        <dbReference type="ChEBI" id="CHEBI:29123"/>
        <dbReference type="ChEBI" id="CHEBI:43474"/>
        <dbReference type="ChEBI" id="CHEBI:57783"/>
        <dbReference type="ChEBI" id="CHEBI:57936"/>
        <dbReference type="ChEBI" id="CHEBI:58349"/>
        <dbReference type="EC" id="1.2.1.38"/>
    </reaction>
</comment>
<feature type="compositionally biased region" description="Polar residues" evidence="7">
    <location>
        <begin position="25"/>
        <end position="35"/>
    </location>
</feature>
<evidence type="ECO:0000256" key="7">
    <source>
        <dbReference type="SAM" id="MobiDB-lite"/>
    </source>
</evidence>
<dbReference type="GO" id="GO:0005737">
    <property type="term" value="C:cytoplasm"/>
    <property type="evidence" value="ECO:0007669"/>
    <property type="project" value="UniProtKB-SubCell"/>
</dbReference>
<evidence type="ECO:0000259" key="8">
    <source>
        <dbReference type="SMART" id="SM00859"/>
    </source>
</evidence>
<dbReference type="CDD" id="cd23934">
    <property type="entry name" value="AGPR_1_C"/>
    <property type="match status" value="1"/>
</dbReference>
<dbReference type="PANTHER" id="PTHR32338">
    <property type="entry name" value="N-ACETYL-GAMMA-GLUTAMYL-PHOSPHATE REDUCTASE, CHLOROPLASTIC-RELATED-RELATED"/>
    <property type="match status" value="1"/>
</dbReference>
<dbReference type="InterPro" id="IPR023013">
    <property type="entry name" value="AGPR_AS"/>
</dbReference>
<dbReference type="UniPathway" id="UPA00068">
    <property type="reaction ID" value="UER00108"/>
</dbReference>
<keyword evidence="3 5" id="KW-0521">NADP</keyword>
<dbReference type="InterPro" id="IPR050085">
    <property type="entry name" value="AGPR"/>
</dbReference>
<dbReference type="InterPro" id="IPR000706">
    <property type="entry name" value="AGPR_type-1"/>
</dbReference>
<dbReference type="Proteomes" id="UP000270291">
    <property type="component" value="Unassembled WGS sequence"/>
</dbReference>
<dbReference type="PANTHER" id="PTHR32338:SF10">
    <property type="entry name" value="N-ACETYL-GAMMA-GLUTAMYL-PHOSPHATE REDUCTASE, CHLOROPLASTIC-RELATED"/>
    <property type="match status" value="1"/>
</dbReference>
<evidence type="ECO:0000256" key="5">
    <source>
        <dbReference type="HAMAP-Rule" id="MF_00150"/>
    </source>
</evidence>
<keyword evidence="10" id="KW-1185">Reference proteome</keyword>
<dbReference type="SUPFAM" id="SSF51735">
    <property type="entry name" value="NAD(P)-binding Rossmann-fold domains"/>
    <property type="match status" value="1"/>
</dbReference>
<dbReference type="InterPro" id="IPR000534">
    <property type="entry name" value="Semialdehyde_DH_NAD-bd"/>
</dbReference>
<comment type="function">
    <text evidence="5">Catalyzes the NADPH-dependent reduction of N-acetyl-5-glutamyl phosphate to yield N-acetyl-L-glutamate 5-semialdehyde.</text>
</comment>
<gene>
    <name evidence="5" type="primary">argC</name>
    <name evidence="9" type="ORF">EI293_15380</name>
</gene>
<keyword evidence="4 5" id="KW-0560">Oxidoreductase</keyword>
<evidence type="ECO:0000256" key="6">
    <source>
        <dbReference type="PROSITE-ProRule" id="PRU10010"/>
    </source>
</evidence>
<keyword evidence="5" id="KW-0963">Cytoplasm</keyword>
<dbReference type="InterPro" id="IPR058924">
    <property type="entry name" value="AGPR_dimerisation_dom"/>
</dbReference>
<dbReference type="EC" id="1.2.1.38" evidence="5"/>
<comment type="caution">
    <text evidence="9">The sequence shown here is derived from an EMBL/GenBank/DDBJ whole genome shotgun (WGS) entry which is preliminary data.</text>
</comment>
<sequence>MNSSSNPTSASSPQPPSPVEKGELVTSSKNLETSPPSLPERGLGGEATSDRIKAGIVGGAGYTAGELLRILLHHEFVELGGIVSSSNAGNPIYQVHDDLVGDTELRFAAALQGDEDVVFLCLGHGNSKAWLTQNPLPETTHVIDLSNDFRLEADAEFEGREFVYGLPELNRSRIQQAQSIANPGCFATAIQLALLPLAQAGKLTDDVHVSAITGSTGAGQSLSETVHFSWRTNNVSIYKPFTHQHLGEIGESLAQLQHELAVDIHFIPYRGNFTRGIFASVYTPSDLTQDEARALYQQFYQDAPFTTVSDKEIHLKQVVNTNKCLLHVQKLGKQLLITSVIDNLVKGASGQAVQNMNLIFGLPETTGLGLKAGLF</sequence>
<keyword evidence="2 5" id="KW-0028">Amino-acid biosynthesis</keyword>
<accession>A0A428K7I9</accession>
<keyword evidence="1 5" id="KW-0055">Arginine biosynthesis</keyword>
<dbReference type="Pfam" id="PF01118">
    <property type="entry name" value="Semialdhyde_dh"/>
    <property type="match status" value="1"/>
</dbReference>
<feature type="compositionally biased region" description="Low complexity" evidence="7">
    <location>
        <begin position="1"/>
        <end position="12"/>
    </location>
</feature>
<dbReference type="InterPro" id="IPR036291">
    <property type="entry name" value="NAD(P)-bd_dom_sf"/>
</dbReference>
<dbReference type="OrthoDB" id="9801289at2"/>
<dbReference type="GO" id="GO:0070401">
    <property type="term" value="F:NADP+ binding"/>
    <property type="evidence" value="ECO:0007669"/>
    <property type="project" value="InterPro"/>
</dbReference>
<dbReference type="GO" id="GO:0003942">
    <property type="term" value="F:N-acetyl-gamma-glutamyl-phosphate reductase activity"/>
    <property type="evidence" value="ECO:0007669"/>
    <property type="project" value="UniProtKB-UniRule"/>
</dbReference>
<dbReference type="Gene3D" id="3.30.360.10">
    <property type="entry name" value="Dihydrodipicolinate Reductase, domain 2"/>
    <property type="match status" value="1"/>
</dbReference>
<dbReference type="HAMAP" id="MF_00150">
    <property type="entry name" value="ArgC_type1"/>
    <property type="match status" value="1"/>
</dbReference>
<proteinExistence type="inferred from homology"/>
<organism evidence="9 10">
    <name type="scientific">Hymenobacter perfusus</name>
    <dbReference type="NCBI Taxonomy" id="1236770"/>
    <lineage>
        <taxon>Bacteria</taxon>
        <taxon>Pseudomonadati</taxon>
        <taxon>Bacteroidota</taxon>
        <taxon>Cytophagia</taxon>
        <taxon>Cytophagales</taxon>
        <taxon>Hymenobacteraceae</taxon>
        <taxon>Hymenobacter</taxon>
    </lineage>
</organism>
<dbReference type="Gene3D" id="3.40.50.720">
    <property type="entry name" value="NAD(P)-binding Rossmann-like Domain"/>
    <property type="match status" value="1"/>
</dbReference>
<evidence type="ECO:0000313" key="10">
    <source>
        <dbReference type="Proteomes" id="UP000270291"/>
    </source>
</evidence>
<evidence type="ECO:0000256" key="1">
    <source>
        <dbReference type="ARBA" id="ARBA00022571"/>
    </source>
</evidence>
<comment type="similarity">
    <text evidence="5">Belongs to the NAGSA dehydrogenase family. Type 1 subfamily.</text>
</comment>
<dbReference type="NCBIfam" id="TIGR01850">
    <property type="entry name" value="argC"/>
    <property type="match status" value="1"/>
</dbReference>
<dbReference type="EMBL" id="RWIU01000005">
    <property type="protein sequence ID" value="RSK42301.1"/>
    <property type="molecule type" value="Genomic_DNA"/>
</dbReference>
<dbReference type="SMART" id="SM00859">
    <property type="entry name" value="Semialdhyde_dh"/>
    <property type="match status" value="1"/>
</dbReference>
<comment type="subcellular location">
    <subcellularLocation>
        <location evidence="5">Cytoplasm</location>
    </subcellularLocation>
</comment>